<name>W9CGT3_SCLBF</name>
<dbReference type="GO" id="GO:0005739">
    <property type="term" value="C:mitochondrion"/>
    <property type="evidence" value="ECO:0007669"/>
    <property type="project" value="TreeGrafter"/>
</dbReference>
<feature type="compositionally biased region" description="Basic residues" evidence="1">
    <location>
        <begin position="660"/>
        <end position="670"/>
    </location>
</feature>
<dbReference type="STRING" id="1432307.W9CGT3"/>
<evidence type="ECO:0000313" key="2">
    <source>
        <dbReference type="EMBL" id="ESZ93954.1"/>
    </source>
</evidence>
<organism evidence="2 3">
    <name type="scientific">Sclerotinia borealis (strain F-4128)</name>
    <dbReference type="NCBI Taxonomy" id="1432307"/>
    <lineage>
        <taxon>Eukaryota</taxon>
        <taxon>Fungi</taxon>
        <taxon>Dikarya</taxon>
        <taxon>Ascomycota</taxon>
        <taxon>Pezizomycotina</taxon>
        <taxon>Leotiomycetes</taxon>
        <taxon>Helotiales</taxon>
        <taxon>Sclerotiniaceae</taxon>
        <taxon>Sclerotinia</taxon>
    </lineage>
</organism>
<protein>
    <recommendedName>
        <fullName evidence="4">Genetic interactor of prohibitins 3, mitochondrial</fullName>
    </recommendedName>
</protein>
<evidence type="ECO:0008006" key="4">
    <source>
        <dbReference type="Google" id="ProtNLM"/>
    </source>
</evidence>
<sequence>MSLSNSGRLALRISRQAECVVAEIPTFLCPLLARSLHPSKLVHSQPRKSVRAQRRYVQSHAQSQAQEVPESYSIASAQASMQLPSQCAGCGAFSQTTGDVEAGFYSLTRRSVREYLGTSYTAKNRTATAEDEVVKKALENVDSTILETLGMEKPADTTTSMEPPVCDRCHNLKNHQTGVSIYHPSVQVLQQTISESPYKYNHIYHIIDAADFPMSFIPALTKTLHVTPQRSHNRRSKAGRFYSDRKTEVDFVITRSDLLAPTKTLVDSMMPYLTSVLRDALGRAGRGVRLGNVRCVSAERGWWTTKLKEDVFERGGGNWMVGKVNVGKSRLFHEVFPKGRGKNEVIVGKPLLMDGRTDDNVTNGAPSPMVSYKPMLIESGEVEVEEELVKDESDDTMPLLPPAQQETAYPAMPLVSSLPGTTASPIRVPFGNGKGELIDLPGISRGELELHVQPEHRSSLVMKSRIKPEQKVMKPGQSLVLGGGLIRITPTDPDIIMMAYSFISIQPNPHLTSTEKAIVMQSRGKEPFIDNIMLSGTEEKVASAGIFPLKWDVTRARIGPVTNSIIDRGKVEQLPFQILSTDLLIEGCGWVELVAQVSKRRLLKADATNYNTAENASWGWGDEKEVADDMACPSVEVFTPEGKFIAARRPMNAWMLNAKKTSKTKARPPRSMKGVEKLRKARMGATRG</sequence>
<reference evidence="2 3" key="1">
    <citation type="journal article" date="2014" name="Genome Announc.">
        <title>Draft genome sequence of Sclerotinia borealis, a psychrophilic plant pathogenic fungus.</title>
        <authorList>
            <person name="Mardanov A.V."/>
            <person name="Beletsky A.V."/>
            <person name="Kadnikov V.V."/>
            <person name="Ignatov A.N."/>
            <person name="Ravin N.V."/>
        </authorList>
    </citation>
    <scope>NUCLEOTIDE SEQUENCE [LARGE SCALE GENOMIC DNA]</scope>
    <source>
        <strain evidence="3">F-4157</strain>
    </source>
</reference>
<dbReference type="InterPro" id="IPR027417">
    <property type="entry name" value="P-loop_NTPase"/>
</dbReference>
<dbReference type="HOGENOM" id="CLU_015286_0_0_1"/>
<dbReference type="EMBL" id="AYSA01000277">
    <property type="protein sequence ID" value="ESZ93954.1"/>
    <property type="molecule type" value="Genomic_DNA"/>
</dbReference>
<keyword evidence="3" id="KW-1185">Reference proteome</keyword>
<dbReference type="PANTHER" id="PTHR46434:SF1">
    <property type="entry name" value="GENETIC INTERACTOR OF PROHIBITINS 3, MITOCHONDRIAL"/>
    <property type="match status" value="1"/>
</dbReference>
<evidence type="ECO:0000256" key="1">
    <source>
        <dbReference type="SAM" id="MobiDB-lite"/>
    </source>
</evidence>
<gene>
    <name evidence="2" type="ORF">SBOR_5657</name>
</gene>
<feature type="region of interest" description="Disordered" evidence="1">
    <location>
        <begin position="659"/>
        <end position="688"/>
    </location>
</feature>
<comment type="caution">
    <text evidence="2">The sequence shown here is derived from an EMBL/GenBank/DDBJ whole genome shotgun (WGS) entry which is preliminary data.</text>
</comment>
<evidence type="ECO:0000313" key="3">
    <source>
        <dbReference type="Proteomes" id="UP000019487"/>
    </source>
</evidence>
<proteinExistence type="predicted"/>
<dbReference type="AlphaFoldDB" id="W9CGT3"/>
<accession>W9CGT3</accession>
<dbReference type="Proteomes" id="UP000019487">
    <property type="component" value="Unassembled WGS sequence"/>
</dbReference>
<dbReference type="InterPro" id="IPR050896">
    <property type="entry name" value="Mito_lipid_metab_GTPase"/>
</dbReference>
<dbReference type="OrthoDB" id="1696305at2759"/>
<dbReference type="Gene3D" id="3.40.50.300">
    <property type="entry name" value="P-loop containing nucleotide triphosphate hydrolases"/>
    <property type="match status" value="1"/>
</dbReference>
<dbReference type="PANTHER" id="PTHR46434">
    <property type="entry name" value="GENETIC INTERACTOR OF PROHIBITINS 3, MITOCHONDRIAL"/>
    <property type="match status" value="1"/>
</dbReference>